<dbReference type="InterPro" id="IPR009351">
    <property type="entry name" value="AlkZ-like"/>
</dbReference>
<reference evidence="1 2" key="1">
    <citation type="submission" date="2019-11" db="EMBL/GenBank/DDBJ databases">
        <title>Gordonia sp. nov., a novel actinobacterium isolated from mangrove soil in Hainan.</title>
        <authorList>
            <person name="Huang X."/>
            <person name="Xie Y."/>
            <person name="Chu X."/>
            <person name="Xiao K."/>
        </authorList>
    </citation>
    <scope>NUCLEOTIDE SEQUENCE [LARGE SCALE GENOMIC DNA]</scope>
    <source>
        <strain evidence="1 2">HNM0687</strain>
    </source>
</reference>
<dbReference type="EMBL" id="WMBR01000007">
    <property type="protein sequence ID" value="MXP23964.1"/>
    <property type="molecule type" value="Genomic_DNA"/>
</dbReference>
<evidence type="ECO:0000313" key="2">
    <source>
        <dbReference type="Proteomes" id="UP000475545"/>
    </source>
</evidence>
<dbReference type="AlphaFoldDB" id="A0A6L7GV90"/>
<keyword evidence="2" id="KW-1185">Reference proteome</keyword>
<name>A0A6L7GV90_9ACTN</name>
<evidence type="ECO:0000313" key="1">
    <source>
        <dbReference type="EMBL" id="MXP23964.1"/>
    </source>
</evidence>
<comment type="caution">
    <text evidence="1">The sequence shown here is derived from an EMBL/GenBank/DDBJ whole genome shotgun (WGS) entry which is preliminary data.</text>
</comment>
<dbReference type="Pfam" id="PF06224">
    <property type="entry name" value="AlkZ-like"/>
    <property type="match status" value="1"/>
</dbReference>
<gene>
    <name evidence="1" type="ORF">GIY30_21735</name>
</gene>
<dbReference type="PANTHER" id="PTHR38479">
    <property type="entry name" value="LMO0824 PROTEIN"/>
    <property type="match status" value="1"/>
</dbReference>
<dbReference type="Proteomes" id="UP000475545">
    <property type="component" value="Unassembled WGS sequence"/>
</dbReference>
<dbReference type="PANTHER" id="PTHR38479:SF2">
    <property type="entry name" value="WINGED HELIX DNA-BINDING DOMAIN-CONTAINING PROTEIN"/>
    <property type="match status" value="1"/>
</dbReference>
<dbReference type="GO" id="GO:0003677">
    <property type="term" value="F:DNA binding"/>
    <property type="evidence" value="ECO:0007669"/>
    <property type="project" value="UniProtKB-KW"/>
</dbReference>
<keyword evidence="1" id="KW-0238">DNA-binding</keyword>
<protein>
    <submittedName>
        <fullName evidence="1">Winged helix DNA-binding domain-containing protein</fullName>
    </submittedName>
</protein>
<organism evidence="1 2">
    <name type="scientific">Gordonia mangrovi</name>
    <dbReference type="NCBI Taxonomy" id="2665643"/>
    <lineage>
        <taxon>Bacteria</taxon>
        <taxon>Bacillati</taxon>
        <taxon>Actinomycetota</taxon>
        <taxon>Actinomycetes</taxon>
        <taxon>Mycobacteriales</taxon>
        <taxon>Gordoniaceae</taxon>
        <taxon>Gordonia</taxon>
    </lineage>
</organism>
<dbReference type="RefSeq" id="WP_160904148.1">
    <property type="nucleotide sequence ID" value="NZ_CP102850.1"/>
</dbReference>
<sequence>MTVRPVVDDAERRRRLIRRHHLDTRERAVALTDVVDDLVGLHATTPSTVYLSAWARVPGFRPEAMDIALYEDRTLVKQLAMRRTLFVFGHTVLAEAIGAVGPRVTASERTNMLRDLRRSPDFDDPEGWIDAARAAVAEDLADGAARTSTGLRRRNPALDGHVIYAADKSWGGRISMGPRVLNMMSAAGEIVRGPNSATWTLSRPSWALMELWLGHPLPAVSVADGHRALIRRWLRAFGPGTEADIVWWLGSTKRAVRAALEDLDAVEVDLDGGAVGYLLPDDLPTGADAALPPHAHLLPELDPTTMGWKERGFYLGPHAERVFDRNGNGGQTAWWDGRIVGGWRQHKDDGHIEVHTFEKLPAVATRALADRAEELGAWLGEARPIPGYPAPFMRG</sequence>
<proteinExistence type="predicted"/>
<accession>A0A6L7GV90</accession>